<feature type="compositionally biased region" description="Low complexity" evidence="1">
    <location>
        <begin position="201"/>
        <end position="215"/>
    </location>
</feature>
<dbReference type="OrthoDB" id="3514033at2759"/>
<dbReference type="Pfam" id="PF12898">
    <property type="entry name" value="Stc1"/>
    <property type="match status" value="1"/>
</dbReference>
<proteinExistence type="predicted"/>
<evidence type="ECO:0000256" key="1">
    <source>
        <dbReference type="SAM" id="MobiDB-lite"/>
    </source>
</evidence>
<feature type="region of interest" description="Disordered" evidence="1">
    <location>
        <begin position="136"/>
        <end position="263"/>
    </location>
</feature>
<feature type="compositionally biased region" description="Low complexity" evidence="1">
    <location>
        <begin position="148"/>
        <end position="170"/>
    </location>
</feature>
<dbReference type="eggNOG" id="ENOG502SB6E">
    <property type="taxonomic scope" value="Eukaryota"/>
</dbReference>
<dbReference type="VEuPathDB" id="FungiDB:G647_09462"/>
<protein>
    <recommendedName>
        <fullName evidence="2">Stc1 domain-containing protein</fullName>
    </recommendedName>
</protein>
<organism evidence="3 4">
    <name type="scientific">Cladophialophora carrionii</name>
    <dbReference type="NCBI Taxonomy" id="86049"/>
    <lineage>
        <taxon>Eukaryota</taxon>
        <taxon>Fungi</taxon>
        <taxon>Dikarya</taxon>
        <taxon>Ascomycota</taxon>
        <taxon>Pezizomycotina</taxon>
        <taxon>Eurotiomycetes</taxon>
        <taxon>Chaetothyriomycetidae</taxon>
        <taxon>Chaetothyriales</taxon>
        <taxon>Herpotrichiellaceae</taxon>
        <taxon>Cladophialophora</taxon>
    </lineage>
</organism>
<evidence type="ECO:0000313" key="4">
    <source>
        <dbReference type="Proteomes" id="UP000094526"/>
    </source>
</evidence>
<dbReference type="STRING" id="86049.A0A1C1D0C6"/>
<gene>
    <name evidence="3" type="ORF">CLCR_00299</name>
</gene>
<dbReference type="Proteomes" id="UP000094526">
    <property type="component" value="Unassembled WGS sequence"/>
</dbReference>
<dbReference type="EMBL" id="LGRB01000005">
    <property type="protein sequence ID" value="OCT54217.1"/>
    <property type="molecule type" value="Genomic_DNA"/>
</dbReference>
<feature type="region of interest" description="Disordered" evidence="1">
    <location>
        <begin position="1"/>
        <end position="23"/>
    </location>
</feature>
<evidence type="ECO:0000313" key="3">
    <source>
        <dbReference type="EMBL" id="OCT54217.1"/>
    </source>
</evidence>
<keyword evidence="4" id="KW-1185">Reference proteome</keyword>
<evidence type="ECO:0000259" key="2">
    <source>
        <dbReference type="Pfam" id="PF12898"/>
    </source>
</evidence>
<reference evidence="4" key="1">
    <citation type="submission" date="2015-07" db="EMBL/GenBank/DDBJ databases">
        <authorList>
            <person name="Teixeira M.M."/>
            <person name="Souza R.C."/>
            <person name="Almeida L.G."/>
            <person name="Vicente V.A."/>
            <person name="de Hoog S."/>
            <person name="Bocca A.L."/>
            <person name="de Almeida S.R."/>
            <person name="Vasconcelos A.T."/>
            <person name="Felipe M.S."/>
        </authorList>
    </citation>
    <scope>NUCLEOTIDE SEQUENCE [LARGE SCALE GENOMIC DNA]</scope>
    <source>
        <strain evidence="4">KSF</strain>
    </source>
</reference>
<feature type="domain" description="Stc1" evidence="2">
    <location>
        <begin position="37"/>
        <end position="119"/>
    </location>
</feature>
<feature type="compositionally biased region" description="Polar residues" evidence="1">
    <location>
        <begin position="191"/>
        <end position="200"/>
    </location>
</feature>
<feature type="compositionally biased region" description="Polar residues" evidence="1">
    <location>
        <begin position="1"/>
        <end position="15"/>
    </location>
</feature>
<sequence length="263" mass="29646">MSQKSWKSKTNSQKQRPYWERKQESFANVDTGPLIECTICHVKCFQGRFSRSQLDKYKEALARERRGGPPAELPRCASCTPKPVAELHCTGCRLTKDLSFFSKQQRKKPDDAKCMNCQQEIEDRLPHLDDALEEERIREEHRRQTAPSSTLSTVSGSASGSGVQSRAQSSNGDGIYLGEDRESAWGGMDVRSQSPTNTEVSGSRSTSSYSGRGSRNNFAKQGAYNPPIQARVQNQLEREERQRQEAQMASKQDSSDDDDDWEL</sequence>
<dbReference type="VEuPathDB" id="FungiDB:CLCR_00299"/>
<dbReference type="InterPro" id="IPR024630">
    <property type="entry name" value="Stc1"/>
</dbReference>
<dbReference type="AlphaFoldDB" id="A0A1C1D0C6"/>
<accession>A0A1C1D0C6</accession>
<comment type="caution">
    <text evidence="3">The sequence shown here is derived from an EMBL/GenBank/DDBJ whole genome shotgun (WGS) entry which is preliminary data.</text>
</comment>
<name>A0A1C1D0C6_9EURO</name>